<dbReference type="RefSeq" id="WP_163298073.1">
    <property type="nucleotide sequence ID" value="NZ_JAAGRR010000024.1"/>
</dbReference>
<organism evidence="2 3">
    <name type="scientific">Dissulfurirhabdus thermomarina</name>
    <dbReference type="NCBI Taxonomy" id="1765737"/>
    <lineage>
        <taxon>Bacteria</taxon>
        <taxon>Deltaproteobacteria</taxon>
        <taxon>Dissulfurirhabdaceae</taxon>
        <taxon>Dissulfurirhabdus</taxon>
    </lineage>
</organism>
<dbReference type="PROSITE" id="PS50042">
    <property type="entry name" value="CNMP_BINDING_3"/>
    <property type="match status" value="1"/>
</dbReference>
<dbReference type="EMBL" id="JAAGRR010000024">
    <property type="protein sequence ID" value="NDY41920.1"/>
    <property type="molecule type" value="Genomic_DNA"/>
</dbReference>
<dbReference type="AlphaFoldDB" id="A0A6N9TNA8"/>
<dbReference type="InterPro" id="IPR018488">
    <property type="entry name" value="cNMP-bd_CS"/>
</dbReference>
<dbReference type="Pfam" id="PF00027">
    <property type="entry name" value="cNMP_binding"/>
    <property type="match status" value="1"/>
</dbReference>
<dbReference type="InterPro" id="IPR000595">
    <property type="entry name" value="cNMP-bd_dom"/>
</dbReference>
<dbReference type="PROSITE" id="PS00889">
    <property type="entry name" value="CNMP_BINDING_2"/>
    <property type="match status" value="1"/>
</dbReference>
<feature type="domain" description="Cyclic nucleotide-binding" evidence="1">
    <location>
        <begin position="1"/>
        <end position="69"/>
    </location>
</feature>
<evidence type="ECO:0000313" key="3">
    <source>
        <dbReference type="Proteomes" id="UP000469346"/>
    </source>
</evidence>
<evidence type="ECO:0000259" key="1">
    <source>
        <dbReference type="PROSITE" id="PS50042"/>
    </source>
</evidence>
<dbReference type="Gene3D" id="2.60.120.10">
    <property type="entry name" value="Jelly Rolls"/>
    <property type="match status" value="1"/>
</dbReference>
<reference evidence="2 3" key="1">
    <citation type="submission" date="2020-02" db="EMBL/GenBank/DDBJ databases">
        <title>Comparative genomics of sulfur disproportionating microorganisms.</title>
        <authorList>
            <person name="Ward L.M."/>
            <person name="Bertran E."/>
            <person name="Johnston D.T."/>
        </authorList>
    </citation>
    <scope>NUCLEOTIDE SEQUENCE [LARGE SCALE GENOMIC DNA]</scope>
    <source>
        <strain evidence="2 3">DSM 100025</strain>
    </source>
</reference>
<protein>
    <submittedName>
        <fullName evidence="2">Cyclic nucleotide-binding domain-containing protein</fullName>
    </submittedName>
</protein>
<accession>A0A6N9TNA8</accession>
<feature type="non-terminal residue" evidence="2">
    <location>
        <position position="1"/>
    </location>
</feature>
<dbReference type="CDD" id="cd00038">
    <property type="entry name" value="CAP_ED"/>
    <property type="match status" value="1"/>
</dbReference>
<gene>
    <name evidence="2" type="ORF">G3N55_03535</name>
</gene>
<comment type="caution">
    <text evidence="2">The sequence shown here is derived from an EMBL/GenBank/DDBJ whole genome shotgun (WGS) entry which is preliminary data.</text>
</comment>
<sequence length="83" mass="9092">IRVGAARVAELRGGDFFGEVALVREERRTADAVSTAPTRAAFFLRVDLEEWIDRAPRLGARFVTNLAAVLAERLRVANARLGA</sequence>
<proteinExistence type="predicted"/>
<dbReference type="InterPro" id="IPR018490">
    <property type="entry name" value="cNMP-bd_dom_sf"/>
</dbReference>
<dbReference type="InterPro" id="IPR014710">
    <property type="entry name" value="RmlC-like_jellyroll"/>
</dbReference>
<keyword evidence="3" id="KW-1185">Reference proteome</keyword>
<name>A0A6N9TNA8_DISTH</name>
<dbReference type="SUPFAM" id="SSF51206">
    <property type="entry name" value="cAMP-binding domain-like"/>
    <property type="match status" value="1"/>
</dbReference>
<evidence type="ECO:0000313" key="2">
    <source>
        <dbReference type="EMBL" id="NDY41920.1"/>
    </source>
</evidence>
<dbReference type="Proteomes" id="UP000469346">
    <property type="component" value="Unassembled WGS sequence"/>
</dbReference>